<dbReference type="InterPro" id="IPR002954">
    <property type="entry name" value="Salm_SPAgM"/>
</dbReference>
<reference evidence="2 3" key="1">
    <citation type="submission" date="2018-12" db="EMBL/GenBank/DDBJ databases">
        <authorList>
            <consortium name="Pathogen Informatics"/>
        </authorList>
    </citation>
    <scope>NUCLEOTIDE SEQUENCE [LARGE SCALE GENOMIC DNA]</scope>
    <source>
        <strain evidence="2 3">NCTC6754</strain>
    </source>
</reference>
<dbReference type="AlphaFoldDB" id="A0A447TWP4"/>
<dbReference type="PRINTS" id="PR01227">
    <property type="entry name" value="SSPAMPROTEIN"/>
</dbReference>
<evidence type="ECO:0000313" key="2">
    <source>
        <dbReference type="EMBL" id="VEB55004.1"/>
    </source>
</evidence>
<protein>
    <submittedName>
        <fullName evidence="2">Virulence associated secretory protein</fullName>
    </submittedName>
</protein>
<proteinExistence type="predicted"/>
<dbReference type="Proteomes" id="UP000269208">
    <property type="component" value="Chromosome"/>
</dbReference>
<accession>A0A447TWP4</accession>
<organism evidence="2 3">
    <name type="scientific">Salmonella enterica I</name>
    <dbReference type="NCBI Taxonomy" id="59201"/>
    <lineage>
        <taxon>Bacteria</taxon>
        <taxon>Pseudomonadati</taxon>
        <taxon>Pseudomonadota</taxon>
        <taxon>Gammaproteobacteria</taxon>
        <taxon>Enterobacterales</taxon>
        <taxon>Enterobacteriaceae</taxon>
        <taxon>Salmonella</taxon>
    </lineage>
</organism>
<evidence type="ECO:0000313" key="3">
    <source>
        <dbReference type="Proteomes" id="UP000269208"/>
    </source>
</evidence>
<name>A0A447TWP4_SALET</name>
<sequence>MHSLTRIKVLQRRCTVFHSQCESILLRYQDEDRGLQAEEEAILEQIAGLKLLLDTLRAENRQLSREEIYTLLRKQSIVRRQIKDLELPDYTNSGKTERAGKEKGRVSEKSKYWLRKRRELSTLDNPSEKTLYPARDTAGRGRVRGDNLMGDVSAVSSSGNILLPQQE</sequence>
<dbReference type="EMBL" id="LR134190">
    <property type="protein sequence ID" value="VEB55004.1"/>
    <property type="molecule type" value="Genomic_DNA"/>
</dbReference>
<dbReference type="NCBIfam" id="NF011863">
    <property type="entry name" value="PRK15335.1"/>
    <property type="match status" value="1"/>
</dbReference>
<dbReference type="Pfam" id="PF02090">
    <property type="entry name" value="SPAM"/>
    <property type="match status" value="1"/>
</dbReference>
<gene>
    <name evidence="2" type="primary">spaM</name>
    <name evidence="2" type="ORF">NCTC6754_03587</name>
</gene>
<feature type="region of interest" description="Disordered" evidence="1">
    <location>
        <begin position="124"/>
        <end position="143"/>
    </location>
</feature>
<evidence type="ECO:0000256" key="1">
    <source>
        <dbReference type="SAM" id="MobiDB-lite"/>
    </source>
</evidence>